<proteinExistence type="inferred from homology"/>
<dbReference type="PANTHER" id="PTHR46111:SF1">
    <property type="entry name" value="RIBOSOMAL RNA SMALL SUBUNIT METHYLTRANSFERASE I"/>
    <property type="match status" value="1"/>
</dbReference>
<dbReference type="Gene3D" id="3.30.950.10">
    <property type="entry name" value="Methyltransferase, Cobalt-precorrin-4 Transmethylase, Domain 2"/>
    <property type="match status" value="1"/>
</dbReference>
<dbReference type="FunFam" id="3.40.1010.10:FF:000002">
    <property type="entry name" value="Ribosomal RNA small subunit methyltransferase I"/>
    <property type="match status" value="1"/>
</dbReference>
<dbReference type="EC" id="2.1.1.198" evidence="6"/>
<feature type="domain" description="Tetrapyrrole methylase" evidence="7">
    <location>
        <begin position="16"/>
        <end position="216"/>
    </location>
</feature>
<name>A0A1F6U5T6_9PROT</name>
<comment type="subcellular location">
    <subcellularLocation>
        <location evidence="6">Cytoplasm</location>
    </subcellularLocation>
</comment>
<evidence type="ECO:0000256" key="1">
    <source>
        <dbReference type="ARBA" id="ARBA00022490"/>
    </source>
</evidence>
<evidence type="ECO:0000256" key="4">
    <source>
        <dbReference type="ARBA" id="ARBA00022679"/>
    </source>
</evidence>
<keyword evidence="3 6" id="KW-0489">Methyltransferase</keyword>
<dbReference type="InterPro" id="IPR008189">
    <property type="entry name" value="rRNA_ssu_MeTfrase_I"/>
</dbReference>
<dbReference type="GO" id="GO:0070677">
    <property type="term" value="F:rRNA (cytosine-2'-O-)-methyltransferase activity"/>
    <property type="evidence" value="ECO:0007669"/>
    <property type="project" value="UniProtKB-UniRule"/>
</dbReference>
<dbReference type="InterPro" id="IPR000878">
    <property type="entry name" value="4pyrrol_Mease"/>
</dbReference>
<evidence type="ECO:0000313" key="9">
    <source>
        <dbReference type="EMBL" id="OGI52721.1"/>
    </source>
</evidence>
<dbReference type="PANTHER" id="PTHR46111">
    <property type="entry name" value="RIBOSOMAL RNA SMALL SUBUNIT METHYLTRANSFERASE I"/>
    <property type="match status" value="1"/>
</dbReference>
<sequence length="293" mass="32064">MRESIESGKSVSNAGTLYVVATPIGNLEDMTPRAVRVLSEVDLIAAEDTRHSGKLLKHFGIDTKTEAIHEHNERSQVPRLIEILKAGKSIAFITDAGTPLVSDPGFHLVRSARQAGLTVIPVPGACAAIAALSAAGLPSDRFVFEGFPPPKSAARRAAYEKLCEESRTLIFYESPHRILESLKEMTEIFGPEREAVLARELTKQFETVRNGTLTELSEWVNRDPHQQLGEFVILIHGVPRVEREAVDGEAERVLKILLDELPVSQAAALAARITGLKKNRLYEYALSLKGGGK</sequence>
<comment type="caution">
    <text evidence="9">The sequence shown here is derived from an EMBL/GenBank/DDBJ whole genome shotgun (WGS) entry which is preliminary data.</text>
</comment>
<dbReference type="PIRSF" id="PIRSF005917">
    <property type="entry name" value="MTase_YraL"/>
    <property type="match status" value="1"/>
</dbReference>
<protein>
    <recommendedName>
        <fullName evidence="6">Ribosomal RNA small subunit methyltransferase I</fullName>
        <ecNumber evidence="6">2.1.1.198</ecNumber>
    </recommendedName>
    <alternativeName>
        <fullName evidence="6">16S rRNA 2'-O-ribose C1402 methyltransferase</fullName>
    </alternativeName>
    <alternativeName>
        <fullName evidence="6">rRNA (cytidine-2'-O-)-methyltransferase RsmI</fullName>
    </alternativeName>
</protein>
<evidence type="ECO:0000256" key="6">
    <source>
        <dbReference type="HAMAP-Rule" id="MF_01877"/>
    </source>
</evidence>
<dbReference type="NCBIfam" id="TIGR00096">
    <property type="entry name" value="16S rRNA (cytidine(1402)-2'-O)-methyltransferase"/>
    <property type="match status" value="1"/>
</dbReference>
<dbReference type="GO" id="GO:0005737">
    <property type="term" value="C:cytoplasm"/>
    <property type="evidence" value="ECO:0007669"/>
    <property type="project" value="UniProtKB-SubCell"/>
</dbReference>
<evidence type="ECO:0000313" key="10">
    <source>
        <dbReference type="Proteomes" id="UP000179037"/>
    </source>
</evidence>
<dbReference type="InterPro" id="IPR014777">
    <property type="entry name" value="4pyrrole_Mease_sub1"/>
</dbReference>
<gene>
    <name evidence="6" type="primary">rsmI</name>
    <name evidence="9" type="ORF">A3A87_04115</name>
</gene>
<dbReference type="SUPFAM" id="SSF53790">
    <property type="entry name" value="Tetrapyrrole methylase"/>
    <property type="match status" value="1"/>
</dbReference>
<keyword evidence="2 6" id="KW-0698">rRNA processing</keyword>
<keyword evidence="4 6" id="KW-0808">Transferase</keyword>
<dbReference type="HAMAP" id="MF_01877">
    <property type="entry name" value="16SrRNA_methyltr_I"/>
    <property type="match status" value="1"/>
</dbReference>
<dbReference type="CDD" id="cd11648">
    <property type="entry name" value="RsmI"/>
    <property type="match status" value="1"/>
</dbReference>
<dbReference type="AlphaFoldDB" id="A0A1F6U5T6"/>
<accession>A0A1F6U5T6</accession>
<comment type="similarity">
    <text evidence="6">Belongs to the methyltransferase superfamily. RsmI family.</text>
</comment>
<dbReference type="FunFam" id="3.30.950.10:FF:000002">
    <property type="entry name" value="Ribosomal RNA small subunit methyltransferase I"/>
    <property type="match status" value="1"/>
</dbReference>
<reference evidence="9 10" key="1">
    <citation type="journal article" date="2016" name="Nat. Commun.">
        <title>Thousands of microbial genomes shed light on interconnected biogeochemical processes in an aquifer system.</title>
        <authorList>
            <person name="Anantharaman K."/>
            <person name="Brown C.T."/>
            <person name="Hug L.A."/>
            <person name="Sharon I."/>
            <person name="Castelle C.J."/>
            <person name="Probst A.J."/>
            <person name="Thomas B.C."/>
            <person name="Singh A."/>
            <person name="Wilkins M.J."/>
            <person name="Karaoz U."/>
            <person name="Brodie E.L."/>
            <person name="Williams K.H."/>
            <person name="Hubbard S.S."/>
            <person name="Banfield J.F."/>
        </authorList>
    </citation>
    <scope>NUCLEOTIDE SEQUENCE [LARGE SCALE GENOMIC DNA]</scope>
</reference>
<comment type="function">
    <text evidence="6">Catalyzes the 2'-O-methylation of the ribose of cytidine 1402 (C1402) in 16S rRNA.</text>
</comment>
<dbReference type="STRING" id="1817768.A3A87_04115"/>
<feature type="domain" description="RsmI HTH" evidence="8">
    <location>
        <begin position="244"/>
        <end position="289"/>
    </location>
</feature>
<keyword evidence="1 6" id="KW-0963">Cytoplasm</keyword>
<dbReference type="InterPro" id="IPR053910">
    <property type="entry name" value="RsmI_HTH"/>
</dbReference>
<evidence type="ECO:0000256" key="3">
    <source>
        <dbReference type="ARBA" id="ARBA00022603"/>
    </source>
</evidence>
<keyword evidence="5 6" id="KW-0949">S-adenosyl-L-methionine</keyword>
<organism evidence="9 10">
    <name type="scientific">Candidatus Muproteobacteria bacterium RIFCSPLOWO2_01_FULL_60_18</name>
    <dbReference type="NCBI Taxonomy" id="1817768"/>
    <lineage>
        <taxon>Bacteria</taxon>
        <taxon>Pseudomonadati</taxon>
        <taxon>Pseudomonadota</taxon>
        <taxon>Candidatus Muproteobacteria</taxon>
    </lineage>
</organism>
<dbReference type="Pfam" id="PF00590">
    <property type="entry name" value="TP_methylase"/>
    <property type="match status" value="1"/>
</dbReference>
<evidence type="ECO:0000259" key="8">
    <source>
        <dbReference type="Pfam" id="PF23016"/>
    </source>
</evidence>
<dbReference type="InterPro" id="IPR035996">
    <property type="entry name" value="4pyrrol_Methylase_sf"/>
</dbReference>
<dbReference type="Gene3D" id="3.40.1010.10">
    <property type="entry name" value="Cobalt-precorrin-4 Transmethylase, Domain 1"/>
    <property type="match status" value="1"/>
</dbReference>
<evidence type="ECO:0000256" key="5">
    <source>
        <dbReference type="ARBA" id="ARBA00022691"/>
    </source>
</evidence>
<dbReference type="Proteomes" id="UP000179037">
    <property type="component" value="Unassembled WGS sequence"/>
</dbReference>
<evidence type="ECO:0000259" key="7">
    <source>
        <dbReference type="Pfam" id="PF00590"/>
    </source>
</evidence>
<dbReference type="InterPro" id="IPR014776">
    <property type="entry name" value="4pyrrole_Mease_sub2"/>
</dbReference>
<evidence type="ECO:0000256" key="2">
    <source>
        <dbReference type="ARBA" id="ARBA00022552"/>
    </source>
</evidence>
<dbReference type="EMBL" id="MFTC01000009">
    <property type="protein sequence ID" value="OGI52721.1"/>
    <property type="molecule type" value="Genomic_DNA"/>
</dbReference>
<dbReference type="Pfam" id="PF23016">
    <property type="entry name" value="RsmI_C"/>
    <property type="match status" value="1"/>
</dbReference>
<comment type="catalytic activity">
    <reaction evidence="6">
        <text>cytidine(1402) in 16S rRNA + S-adenosyl-L-methionine = 2'-O-methylcytidine(1402) in 16S rRNA + S-adenosyl-L-homocysteine + H(+)</text>
        <dbReference type="Rhea" id="RHEA:42924"/>
        <dbReference type="Rhea" id="RHEA-COMP:10285"/>
        <dbReference type="Rhea" id="RHEA-COMP:10286"/>
        <dbReference type="ChEBI" id="CHEBI:15378"/>
        <dbReference type="ChEBI" id="CHEBI:57856"/>
        <dbReference type="ChEBI" id="CHEBI:59789"/>
        <dbReference type="ChEBI" id="CHEBI:74495"/>
        <dbReference type="ChEBI" id="CHEBI:82748"/>
        <dbReference type="EC" id="2.1.1.198"/>
    </reaction>
</comment>